<proteinExistence type="predicted"/>
<accession>A0A1X0P0V3</accession>
<reference evidence="4 5" key="1">
    <citation type="submission" date="2017-03" db="EMBL/GenBank/DDBJ databases">
        <title>An alternative strategy for trypanosome survival in the mammalian bloodstream revealed through genome and transcriptome analysis of the ubiquitous bovine parasite Trypanosoma (Megatrypanum) theileri.</title>
        <authorList>
            <person name="Kelly S."/>
            <person name="Ivens A."/>
            <person name="Mott A."/>
            <person name="O'Neill E."/>
            <person name="Emms D."/>
            <person name="Macleod O."/>
            <person name="Voorheis P."/>
            <person name="Matthews J."/>
            <person name="Matthews K."/>
            <person name="Carrington M."/>
        </authorList>
    </citation>
    <scope>NUCLEOTIDE SEQUENCE [LARGE SCALE GENOMIC DNA]</scope>
    <source>
        <strain evidence="4">Edinburgh</strain>
    </source>
</reference>
<name>A0A1X0P0V3_9TRYP</name>
<feature type="compositionally biased region" description="Polar residues" evidence="1">
    <location>
        <begin position="596"/>
        <end position="607"/>
    </location>
</feature>
<evidence type="ECO:0000259" key="2">
    <source>
        <dbReference type="PROSITE" id="PS50055"/>
    </source>
</evidence>
<organism evidence="4 5">
    <name type="scientific">Trypanosoma theileri</name>
    <dbReference type="NCBI Taxonomy" id="67003"/>
    <lineage>
        <taxon>Eukaryota</taxon>
        <taxon>Discoba</taxon>
        <taxon>Euglenozoa</taxon>
        <taxon>Kinetoplastea</taxon>
        <taxon>Metakinetoplastina</taxon>
        <taxon>Trypanosomatida</taxon>
        <taxon>Trypanosomatidae</taxon>
        <taxon>Trypanosoma</taxon>
    </lineage>
</organism>
<comment type="caution">
    <text evidence="4">The sequence shown here is derived from an EMBL/GenBank/DDBJ whole genome shotgun (WGS) entry which is preliminary data.</text>
</comment>
<feature type="compositionally biased region" description="Basic and acidic residues" evidence="1">
    <location>
        <begin position="577"/>
        <end position="595"/>
    </location>
</feature>
<evidence type="ECO:0000256" key="1">
    <source>
        <dbReference type="SAM" id="MobiDB-lite"/>
    </source>
</evidence>
<dbReference type="InterPro" id="IPR000387">
    <property type="entry name" value="Tyr_Pase_dom"/>
</dbReference>
<dbReference type="RefSeq" id="XP_028884409.1">
    <property type="nucleotide sequence ID" value="XM_029024006.1"/>
</dbReference>
<dbReference type="EMBL" id="NBCO01000008">
    <property type="protein sequence ID" value="ORC90343.1"/>
    <property type="molecule type" value="Genomic_DNA"/>
</dbReference>
<feature type="compositionally biased region" description="Basic and acidic residues" evidence="1">
    <location>
        <begin position="434"/>
        <end position="446"/>
    </location>
</feature>
<evidence type="ECO:0000313" key="5">
    <source>
        <dbReference type="Proteomes" id="UP000192257"/>
    </source>
</evidence>
<dbReference type="Proteomes" id="UP000192257">
    <property type="component" value="Unassembled WGS sequence"/>
</dbReference>
<dbReference type="Pfam" id="PF00102">
    <property type="entry name" value="Y_phosphatase"/>
    <property type="match status" value="1"/>
</dbReference>
<sequence>MSIEQKRIARGLHDHLRRLSQRIPGGNGDGFDEEMNELRAVDHRVQSNLDEFYTSSLATNMSKNRFTEVRANETTRVRLQPLKEMDPNPYINANYIDGRELFDLPFTYIATQAPLQNTILDFWQMVYENKVVFIVMLCAELESGKVKSEVYWPEKGKEMDFGFLHVVSVSETHVFDLVFRTFLLCTPHGEKRYVQHMQYIGWPDQGIPNTSAPLMEIIQTIGKSEASIQTPIIVHCSGGIGRTGVFIALHIALAQFQLERKEIDIKHIVHTLKLTRSGMVQRKDQFLFLCYAVLREMDRMILSAEKGVDLLKMRHRETASKRNALTGPEKPLMGSSFPRPELTAPLQNQHPQQQELPVYITHTGTQGIPLVRGKEFSQRGDSLFYPHRRTDLTEAEKHLLETYLRQQRTSTRQVALNPQKSGDINEKPTPVNAERMKNDNDNMIKGESTRGEKITLEEQLKEWQIRNKKMRFSTDMREKEVIRNVEGETRNAKSSRGTGSQVQKPSPTESLATERGRVQEKQSYSFLTHDEVTNSDQSNHPVSIIITPQEATTRNSDLLTYTGANGGTPGSLSHTTGSERHQPRDQQEQEQEQKQHVSQTSSQTSLRGSIKEISGAETAGREDRLQAAAADFENPDLFKRTPPPPRNAITEEELEKL</sequence>
<feature type="region of interest" description="Disordered" evidence="1">
    <location>
        <begin position="476"/>
        <end position="519"/>
    </location>
</feature>
<dbReference type="PRINTS" id="PR00700">
    <property type="entry name" value="PRTYPHPHTASE"/>
</dbReference>
<dbReference type="InterPro" id="IPR029021">
    <property type="entry name" value="Prot-tyrosine_phosphatase-like"/>
</dbReference>
<dbReference type="VEuPathDB" id="TriTrypDB:TM35_000081410"/>
<dbReference type="PROSITE" id="PS00383">
    <property type="entry name" value="TYR_PHOSPHATASE_1"/>
    <property type="match status" value="1"/>
</dbReference>
<dbReference type="Gene3D" id="3.90.190.10">
    <property type="entry name" value="Protein tyrosine phosphatase superfamily"/>
    <property type="match status" value="1"/>
</dbReference>
<gene>
    <name evidence="4" type="ORF">TM35_000081410</name>
</gene>
<dbReference type="STRING" id="67003.A0A1X0P0V3"/>
<protein>
    <submittedName>
        <fullName evidence="4">Putative tyrosine specific protein phosphatase</fullName>
    </submittedName>
</protein>
<feature type="compositionally biased region" description="Polar residues" evidence="1">
    <location>
        <begin position="409"/>
        <end position="422"/>
    </location>
</feature>
<dbReference type="PROSITE" id="PS50056">
    <property type="entry name" value="TYR_PHOSPHATASE_2"/>
    <property type="match status" value="1"/>
</dbReference>
<feature type="domain" description="Tyrosine specific protein phosphatases" evidence="3">
    <location>
        <begin position="212"/>
        <end position="287"/>
    </location>
</feature>
<feature type="compositionally biased region" description="Polar residues" evidence="1">
    <location>
        <begin position="492"/>
        <end position="511"/>
    </location>
</feature>
<dbReference type="PANTHER" id="PTHR19134:SF449">
    <property type="entry name" value="TYROSINE-PROTEIN PHOSPHATASE 1"/>
    <property type="match status" value="1"/>
</dbReference>
<dbReference type="AlphaFoldDB" id="A0A1X0P0V3"/>
<feature type="region of interest" description="Disordered" evidence="1">
    <location>
        <begin position="558"/>
        <end position="657"/>
    </location>
</feature>
<feature type="compositionally biased region" description="Basic and acidic residues" evidence="1">
    <location>
        <begin position="476"/>
        <end position="491"/>
    </location>
</feature>
<dbReference type="InterPro" id="IPR003595">
    <property type="entry name" value="Tyr_Pase_cat"/>
</dbReference>
<evidence type="ECO:0000259" key="3">
    <source>
        <dbReference type="PROSITE" id="PS50056"/>
    </source>
</evidence>
<feature type="region of interest" description="Disordered" evidence="1">
    <location>
        <begin position="409"/>
        <end position="446"/>
    </location>
</feature>
<dbReference type="GeneID" id="39983786"/>
<keyword evidence="5" id="KW-1185">Reference proteome</keyword>
<feature type="domain" description="Tyrosine-protein phosphatase" evidence="2">
    <location>
        <begin position="31"/>
        <end position="296"/>
    </location>
</feature>
<dbReference type="PROSITE" id="PS50055">
    <property type="entry name" value="TYR_PHOSPHATASE_PTP"/>
    <property type="match status" value="1"/>
</dbReference>
<dbReference type="InterPro" id="IPR016130">
    <property type="entry name" value="Tyr_Pase_AS"/>
</dbReference>
<feature type="region of interest" description="Disordered" evidence="1">
    <location>
        <begin position="320"/>
        <end position="352"/>
    </location>
</feature>
<dbReference type="SUPFAM" id="SSF52799">
    <property type="entry name" value="(Phosphotyrosine protein) phosphatases II"/>
    <property type="match status" value="1"/>
</dbReference>
<dbReference type="SMART" id="SM00404">
    <property type="entry name" value="PTPc_motif"/>
    <property type="match status" value="1"/>
</dbReference>
<dbReference type="GO" id="GO:0004725">
    <property type="term" value="F:protein tyrosine phosphatase activity"/>
    <property type="evidence" value="ECO:0007669"/>
    <property type="project" value="InterPro"/>
</dbReference>
<dbReference type="PANTHER" id="PTHR19134">
    <property type="entry name" value="RECEPTOR-TYPE TYROSINE-PROTEIN PHOSPHATASE"/>
    <property type="match status" value="1"/>
</dbReference>
<evidence type="ECO:0000313" key="4">
    <source>
        <dbReference type="EMBL" id="ORC90343.1"/>
    </source>
</evidence>
<dbReference type="SMART" id="SM00194">
    <property type="entry name" value="PTPc"/>
    <property type="match status" value="1"/>
</dbReference>
<dbReference type="InterPro" id="IPR000242">
    <property type="entry name" value="PTP_cat"/>
</dbReference>
<dbReference type="CDD" id="cd00047">
    <property type="entry name" value="PTPc"/>
    <property type="match status" value="1"/>
</dbReference>
<dbReference type="InterPro" id="IPR050348">
    <property type="entry name" value="Protein-Tyr_Phosphatase"/>
</dbReference>
<dbReference type="OrthoDB" id="10253954at2759"/>